<protein>
    <recommendedName>
        <fullName evidence="7">Glycogen debranching enzyme</fullName>
        <ecNumber evidence="5">2.4.1.25</ecNumber>
        <ecNumber evidence="6">3.2.1.33</ecNumber>
    </recommendedName>
    <alternativeName>
        <fullName evidence="16">Glycogen debrancher</fullName>
    </alternativeName>
</protein>
<dbReference type="PANTHER" id="PTHR10569">
    <property type="entry name" value="GLYCOGEN DEBRANCHING ENZYME"/>
    <property type="match status" value="1"/>
</dbReference>
<dbReference type="Pfam" id="PF14699">
    <property type="entry name" value="hGDE_N"/>
    <property type="match status" value="1"/>
</dbReference>
<dbReference type="Gene3D" id="3.20.20.80">
    <property type="entry name" value="Glycosidases"/>
    <property type="match status" value="2"/>
</dbReference>
<keyword evidence="13" id="KW-0511">Multifunctional enzyme</keyword>
<evidence type="ECO:0000256" key="2">
    <source>
        <dbReference type="ARBA" id="ARBA00000927"/>
    </source>
</evidence>
<comment type="function">
    <text evidence="3">Multifunctional enzyme acting as 1,4-alpha-D-glucan:1,4-alpha-D-glucan 4-alpha-D-glycosyltransferase and amylo-1,6-glucosidase in glycogen degradation.</text>
</comment>
<evidence type="ECO:0000259" key="19">
    <source>
        <dbReference type="Pfam" id="PF14699"/>
    </source>
</evidence>
<comment type="similarity">
    <text evidence="15">Belongs to the glycogen debranching enzyme family.</text>
</comment>
<organism evidence="22 23">
    <name type="scientific">Phanerochaete carnosa (strain HHB-10118-sp)</name>
    <name type="common">White-rot fungus</name>
    <name type="synonym">Peniophora carnosa</name>
    <dbReference type="NCBI Taxonomy" id="650164"/>
    <lineage>
        <taxon>Eukaryota</taxon>
        <taxon>Fungi</taxon>
        <taxon>Dikarya</taxon>
        <taxon>Basidiomycota</taxon>
        <taxon>Agaricomycotina</taxon>
        <taxon>Agaricomycetes</taxon>
        <taxon>Polyporales</taxon>
        <taxon>Phanerochaetaceae</taxon>
        <taxon>Phanerochaete</taxon>
    </lineage>
</organism>
<feature type="region of interest" description="Disordered" evidence="17">
    <location>
        <begin position="1"/>
        <end position="40"/>
    </location>
</feature>
<evidence type="ECO:0000256" key="9">
    <source>
        <dbReference type="ARBA" id="ARBA00022676"/>
    </source>
</evidence>
<proteinExistence type="inferred from homology"/>
<comment type="subcellular location">
    <subcellularLocation>
        <location evidence="4">Cytoplasm</location>
    </subcellularLocation>
</comment>
<dbReference type="GeneID" id="18913422"/>
<keyword evidence="11 22" id="KW-0378">Hydrolase</keyword>
<feature type="domain" description="Glycogen debranching enzyme C-terminal" evidence="18">
    <location>
        <begin position="1142"/>
        <end position="1600"/>
    </location>
</feature>
<dbReference type="InterPro" id="IPR008928">
    <property type="entry name" value="6-hairpin_glycosidase_sf"/>
</dbReference>
<evidence type="ECO:0000256" key="15">
    <source>
        <dbReference type="ARBA" id="ARBA00025780"/>
    </source>
</evidence>
<evidence type="ECO:0000256" key="5">
    <source>
        <dbReference type="ARBA" id="ARBA00012560"/>
    </source>
</evidence>
<dbReference type="RefSeq" id="XP_007401193.1">
    <property type="nucleotide sequence ID" value="XM_007401131.1"/>
</dbReference>
<dbReference type="OrthoDB" id="10248904at2759"/>
<keyword evidence="14" id="KW-0326">Glycosidase</keyword>
<evidence type="ECO:0000256" key="8">
    <source>
        <dbReference type="ARBA" id="ARBA00022490"/>
    </source>
</evidence>
<dbReference type="GO" id="GO:0005737">
    <property type="term" value="C:cytoplasm"/>
    <property type="evidence" value="ECO:0007669"/>
    <property type="project" value="UniProtKB-SubCell"/>
</dbReference>
<dbReference type="CDD" id="cd11327">
    <property type="entry name" value="AmyAc_Glg_debranch_2"/>
    <property type="match status" value="1"/>
</dbReference>
<dbReference type="InterPro" id="IPR010401">
    <property type="entry name" value="AGL/Gdb1"/>
</dbReference>
<dbReference type="EC" id="2.4.1.25" evidence="5"/>
<dbReference type="HOGENOM" id="CLU_001517_2_0_1"/>
<evidence type="ECO:0000256" key="16">
    <source>
        <dbReference type="ARBA" id="ARBA00031477"/>
    </source>
</evidence>
<feature type="domain" description="Glycogen debranching enzyme glucanotransferase" evidence="20">
    <location>
        <begin position="220"/>
        <end position="655"/>
    </location>
</feature>
<evidence type="ECO:0000256" key="3">
    <source>
        <dbReference type="ARBA" id="ARBA00003530"/>
    </source>
</evidence>
<keyword evidence="23" id="KW-1185">Reference proteome</keyword>
<dbReference type="Pfam" id="PF14702">
    <property type="entry name" value="hGDE_central"/>
    <property type="match status" value="1"/>
</dbReference>
<evidence type="ECO:0000259" key="20">
    <source>
        <dbReference type="Pfam" id="PF14701"/>
    </source>
</evidence>
<evidence type="ECO:0000256" key="10">
    <source>
        <dbReference type="ARBA" id="ARBA00022679"/>
    </source>
</evidence>
<evidence type="ECO:0000256" key="17">
    <source>
        <dbReference type="SAM" id="MobiDB-lite"/>
    </source>
</evidence>
<reference evidence="22 23" key="1">
    <citation type="journal article" date="2012" name="BMC Genomics">
        <title>Comparative genomics of the white-rot fungi, Phanerochaete carnosa and P. chrysosporium, to elucidate the genetic basis of the distinct wood types they colonize.</title>
        <authorList>
            <person name="Suzuki H."/>
            <person name="MacDonald J."/>
            <person name="Syed K."/>
            <person name="Salamov A."/>
            <person name="Hori C."/>
            <person name="Aerts A."/>
            <person name="Henrissat B."/>
            <person name="Wiebenga A."/>
            <person name="vanKuyk P.A."/>
            <person name="Barry K."/>
            <person name="Lindquist E."/>
            <person name="LaButti K."/>
            <person name="Lapidus A."/>
            <person name="Lucas S."/>
            <person name="Coutinho P."/>
            <person name="Gong Y."/>
            <person name="Samejima M."/>
            <person name="Mahadevan R."/>
            <person name="Abou-Zaid M."/>
            <person name="de Vries R.P."/>
            <person name="Igarashi K."/>
            <person name="Yadav J.S."/>
            <person name="Grigoriev I.V."/>
            <person name="Master E.R."/>
        </authorList>
    </citation>
    <scope>NUCLEOTIDE SEQUENCE [LARGE SCALE GENOMIC DNA]</scope>
    <source>
        <strain evidence="22 23">HHB-10118-sp</strain>
    </source>
</reference>
<dbReference type="FunFam" id="1.50.10.10:FF:000039">
    <property type="entry name" value="Glycogen debranching enzyme Gdb1, putative"/>
    <property type="match status" value="1"/>
</dbReference>
<keyword evidence="10" id="KW-0808">Transferase</keyword>
<evidence type="ECO:0000256" key="1">
    <source>
        <dbReference type="ARBA" id="ARBA00000439"/>
    </source>
</evidence>
<dbReference type="SUPFAM" id="SSF48208">
    <property type="entry name" value="Six-hairpin glycosidases"/>
    <property type="match status" value="1"/>
</dbReference>
<dbReference type="SUPFAM" id="SSF51445">
    <property type="entry name" value="(Trans)glycosidases"/>
    <property type="match status" value="1"/>
</dbReference>
<dbReference type="InterPro" id="IPR032788">
    <property type="entry name" value="AGL_central"/>
</dbReference>
<dbReference type="InterPro" id="IPR017853">
    <property type="entry name" value="GH"/>
</dbReference>
<accession>K5WID5</accession>
<feature type="compositionally biased region" description="Polar residues" evidence="17">
    <location>
        <begin position="16"/>
        <end position="29"/>
    </location>
</feature>
<dbReference type="InterPro" id="IPR032790">
    <property type="entry name" value="GDE_C"/>
</dbReference>
<evidence type="ECO:0000256" key="6">
    <source>
        <dbReference type="ARBA" id="ARBA00012778"/>
    </source>
</evidence>
<evidence type="ECO:0000259" key="21">
    <source>
        <dbReference type="Pfam" id="PF14702"/>
    </source>
</evidence>
<name>K5WID5_PHACS</name>
<feature type="domain" description="Glycogen debranching enzyme central" evidence="21">
    <location>
        <begin position="812"/>
        <end position="1053"/>
    </location>
</feature>
<evidence type="ECO:0000256" key="11">
    <source>
        <dbReference type="ARBA" id="ARBA00022801"/>
    </source>
</evidence>
<evidence type="ECO:0000256" key="14">
    <source>
        <dbReference type="ARBA" id="ARBA00023295"/>
    </source>
</evidence>
<dbReference type="STRING" id="650164.K5WID5"/>
<gene>
    <name evidence="22" type="ORF">PHACADRAFT_213770</name>
</gene>
<evidence type="ECO:0000313" key="23">
    <source>
        <dbReference type="Proteomes" id="UP000008370"/>
    </source>
</evidence>
<dbReference type="EC" id="3.2.1.33" evidence="6"/>
<feature type="domain" description="Eukaryotic glycogen debranching enzyme N-terminal" evidence="19">
    <location>
        <begin position="108"/>
        <end position="194"/>
    </location>
</feature>
<dbReference type="PANTHER" id="PTHR10569:SF2">
    <property type="entry name" value="GLYCOGEN DEBRANCHING ENZYME"/>
    <property type="match status" value="1"/>
</dbReference>
<dbReference type="GO" id="GO:0005978">
    <property type="term" value="P:glycogen biosynthetic process"/>
    <property type="evidence" value="ECO:0007669"/>
    <property type="project" value="UniProtKB-KW"/>
</dbReference>
<evidence type="ECO:0000313" key="22">
    <source>
        <dbReference type="EMBL" id="EKM49997.1"/>
    </source>
</evidence>
<keyword evidence="9" id="KW-0328">Glycosyltransferase</keyword>
<dbReference type="EMBL" id="JH930479">
    <property type="protein sequence ID" value="EKM49997.1"/>
    <property type="molecule type" value="Genomic_DNA"/>
</dbReference>
<dbReference type="Proteomes" id="UP000008370">
    <property type="component" value="Unassembled WGS sequence"/>
</dbReference>
<dbReference type="Pfam" id="PF14701">
    <property type="entry name" value="hDGE_amylase"/>
    <property type="match status" value="1"/>
</dbReference>
<keyword evidence="12" id="KW-0320">Glycogen biosynthesis</keyword>
<evidence type="ECO:0000256" key="13">
    <source>
        <dbReference type="ARBA" id="ARBA00023268"/>
    </source>
</evidence>
<comment type="catalytic activity">
    <reaction evidence="2">
        <text>Hydrolysis of (1-&gt;6)-alpha-D-glucosidic branch linkages in glycogen phosphorylase limit dextrin.</text>
        <dbReference type="EC" id="3.2.1.33"/>
    </reaction>
</comment>
<dbReference type="InParanoid" id="K5WID5"/>
<dbReference type="Pfam" id="PF06202">
    <property type="entry name" value="GDE_C"/>
    <property type="match status" value="1"/>
</dbReference>
<dbReference type="KEGG" id="pco:PHACADRAFT_213770"/>
<evidence type="ECO:0000256" key="7">
    <source>
        <dbReference type="ARBA" id="ARBA00020723"/>
    </source>
</evidence>
<evidence type="ECO:0000259" key="18">
    <source>
        <dbReference type="Pfam" id="PF06202"/>
    </source>
</evidence>
<sequence length="1611" mass="180722">MATKSRKLMQTIDIPKTSSFDQHRSSSPTRYPKTPAPRTPADEAIEFFESGFKKDQPIRVYELALDPDGGPNKEKQVAYCLSPAYSPDASSIAEIYIRLPPAYNPYILRVSLEAGTPASKNGVFKTNFPLDGGRFNRTRFCERTLPTDFSKPIQIDLPISHAGAFCYWIEYDGEGGTRIKGREGYFNIDPILRTKARAPVVGAGPSIAENAGAVQSDYVNIPLDGLSILTYVNKWMGPLANWREFLAEASERGYNMIHYPPLQHRGDSNSPYSIQDQLKYDPRMFADSVEDKTALDKDGGKAKFEEILKMSREEFGLLSLTDVVLNHTANNTPWLAEHPEAGFSPANTPHLTIALELDNAMIEFSATLAELGLPTEVKSEGDVDTLISAFEKYLEQRNLWQFYVFDVEAERERVKGALEKGNVKPWPKDIKHKDLKELAEVARYSGRLIGLGLPQKRGGQKVDPELSTSIVKSAFADLEDVEALADAWVRIVDVLNVPLYEIWKNDTKAAMDNMKNRLKYTRADPHGPQLGPITKEEPIVESYFTRVPDKYEEDPEKFALVHNGWMWNTDPLKNFAVAPSKSYIRREVIAWGDCVKLRYGDGPSSNPWLWQHMTDYVVSLAQTFEGFRIDNCHSTPLHVGVHLMDAARVANPDLYICAELFTGSAEADILFVSRLGLNSLIREAANVSDSKQLSGLLYRHGLGKPIGSVDAACLISKEELQPPTGKGPTRPCIVIPHIGSVPHALCYDLTHDNESYLDKRSAEDALSTAALITFCWCAIGSVKGFDDLYPKYINIVKETRQYEVTRLGENSGIGKMKHILNNLHTEMAIGGFQEGHVHEENGYIVMHRVEPTSQKGYLLVAHTAFQKGSKDRGNISPFKLRRSRAKFIYGAHLEFSSYDSRDNETLLRGMDGNLVEMAPVVVPQGLDEEGPYGEIIVPEFFPPSSIMLFETQLVGLDSNLDEFCISGADDAFAELNLVDLNVVLHRADGEERDSTGGDIGTYNIPGMGSLVYCGLEGFMNPLRHMILYNDLGHPLADHLRAGTWAFDYIWTRIEKQSSTFPNLSKPVKWLKERCERVKQGVPPFLRPKYFAIIISEAYKAARRSAVEQMAEFVTEGHVFTHDLALVSVQLYGQVQSASLDPAKPTPSLAAGLPHFASGWARCWGRDVFISLRGLFLTTGQFLAAKRHIIAFASVLKHGLVPNLLDSLKTPRYNSRDSPWWMLQNIQDYALSAPDGLAILNETIKRRFPKDDTWVPWDDPRAYSESSTLAEIIQEILQRHADGIHFREYNAGPNLDSQMSDPGFDIDVEVDWKTGIILGGNAHNCGTWMDKMGESEKAGTKGVPGTPRDGAPVEITGLLKSTLRWLDELSSRGKFPFQGIEAEIDGERRLVTYREWGTLLQESFEKCYYVPPNPEDDARYDVRSDLVNRRGIYKDVYGSGPGREWSDYQLRCNFPIAMTVAPELFNPDHALGALKIADKVLRAPLGMKTLDPSDFQYRPYYDNSNDSDDPAIAKGRNYHCGPEWGWPLGYFLRAYLYFDIKVGAGREDPSQTLHYLHKLLLPARRHIRDDPWRGIPELTNKDGSYCSDSCKTQAWSASCLLDFLEEVHKLKV</sequence>
<dbReference type="InterPro" id="IPR032792">
    <property type="entry name" value="AGL_glucanoTrfase"/>
</dbReference>
<dbReference type="InterPro" id="IPR029436">
    <property type="entry name" value="AGL_euk_N"/>
</dbReference>
<evidence type="ECO:0000256" key="12">
    <source>
        <dbReference type="ARBA" id="ARBA00023056"/>
    </source>
</evidence>
<comment type="catalytic activity">
    <reaction evidence="1">
        <text>Transfers a segment of a (1-&gt;4)-alpha-D-glucan to a new position in an acceptor, which may be glucose or a (1-&gt;4)-alpha-D-glucan.</text>
        <dbReference type="EC" id="2.4.1.25"/>
    </reaction>
</comment>
<evidence type="ECO:0000256" key="4">
    <source>
        <dbReference type="ARBA" id="ARBA00004496"/>
    </source>
</evidence>
<dbReference type="GO" id="GO:0005980">
    <property type="term" value="P:glycogen catabolic process"/>
    <property type="evidence" value="ECO:0007669"/>
    <property type="project" value="InterPro"/>
</dbReference>
<dbReference type="GO" id="GO:0004134">
    <property type="term" value="F:4-alpha-glucanotransferase activity"/>
    <property type="evidence" value="ECO:0007669"/>
    <property type="project" value="UniProtKB-EC"/>
</dbReference>
<dbReference type="GO" id="GO:0004135">
    <property type="term" value="F:amylo-alpha-1,6-glucosidase activity"/>
    <property type="evidence" value="ECO:0007669"/>
    <property type="project" value="UniProtKB-EC"/>
</dbReference>
<keyword evidence="8" id="KW-0963">Cytoplasm</keyword>